<dbReference type="Proteomes" id="UP001196980">
    <property type="component" value="Unassembled WGS sequence"/>
</dbReference>
<accession>A0ABS6S282</accession>
<proteinExistence type="predicted"/>
<dbReference type="RefSeq" id="WP_218253552.1">
    <property type="nucleotide sequence ID" value="NZ_JABXWD010000387.1"/>
</dbReference>
<dbReference type="PROSITE" id="PS51257">
    <property type="entry name" value="PROKAR_LIPOPROTEIN"/>
    <property type="match status" value="1"/>
</dbReference>
<evidence type="ECO:0008006" key="4">
    <source>
        <dbReference type="Google" id="ProtNLM"/>
    </source>
</evidence>
<evidence type="ECO:0000313" key="3">
    <source>
        <dbReference type="Proteomes" id="UP001196980"/>
    </source>
</evidence>
<keyword evidence="3" id="KW-1185">Reference proteome</keyword>
<reference evidence="2 3" key="1">
    <citation type="journal article" date="2020" name="J Geophys Res Biogeosci">
        <title>Magnetotaxis as an Adaptation to Enable Bacterial Shuttling of Microbial Sulfur and Sulfur Cycling Across Aquatic Oxic#Anoxic Interfaces.</title>
        <authorList>
            <person name="Li J."/>
            <person name="Liu P."/>
            <person name="Wang J."/>
            <person name="Roberts A.P."/>
            <person name="Pan Y."/>
        </authorList>
    </citation>
    <scope>NUCLEOTIDE SEQUENCE [LARGE SCALE GENOMIC DNA]</scope>
    <source>
        <strain evidence="2 3">MYR-1_YQ</strain>
    </source>
</reference>
<protein>
    <recommendedName>
        <fullName evidence="4">Secreted protein</fullName>
    </recommendedName>
</protein>
<feature type="region of interest" description="Disordered" evidence="1">
    <location>
        <begin position="33"/>
        <end position="60"/>
    </location>
</feature>
<gene>
    <name evidence="2" type="ORF">HWQ67_15285</name>
</gene>
<name>A0ABS6S282_9BACT</name>
<organism evidence="2 3">
    <name type="scientific">Candidatus Magnetobacterium casense</name>
    <dbReference type="NCBI Taxonomy" id="1455061"/>
    <lineage>
        <taxon>Bacteria</taxon>
        <taxon>Pseudomonadati</taxon>
        <taxon>Nitrospirota</taxon>
        <taxon>Thermodesulfovibrionia</taxon>
        <taxon>Thermodesulfovibrionales</taxon>
        <taxon>Candidatus Magnetobacteriaceae</taxon>
        <taxon>Candidatus Magnetobacterium</taxon>
    </lineage>
</organism>
<comment type="caution">
    <text evidence="2">The sequence shown here is derived from an EMBL/GenBank/DDBJ whole genome shotgun (WGS) entry which is preliminary data.</text>
</comment>
<sequence length="60" mass="6682">MKTLVGKIGLLVLLLLVFFTGCLREHVSSNKLEHAAEVDEKTGHSRDRPLNKEDIGSSMF</sequence>
<dbReference type="EMBL" id="JABXWD010000387">
    <property type="protein sequence ID" value="MBV6342944.1"/>
    <property type="molecule type" value="Genomic_DNA"/>
</dbReference>
<evidence type="ECO:0000313" key="2">
    <source>
        <dbReference type="EMBL" id="MBV6342944.1"/>
    </source>
</evidence>
<evidence type="ECO:0000256" key="1">
    <source>
        <dbReference type="SAM" id="MobiDB-lite"/>
    </source>
</evidence>